<dbReference type="CDD" id="cd00009">
    <property type="entry name" value="AAA"/>
    <property type="match status" value="1"/>
</dbReference>
<dbReference type="Pfam" id="PF13541">
    <property type="entry name" value="ChlI"/>
    <property type="match status" value="1"/>
</dbReference>
<dbReference type="InterPro" id="IPR045006">
    <property type="entry name" value="CHLI-like"/>
</dbReference>
<organism evidence="3 4">
    <name type="scientific">Candidatus Taylorbacteria bacterium RIFCSPHIGHO2_02_FULL_46_13</name>
    <dbReference type="NCBI Taxonomy" id="1802312"/>
    <lineage>
        <taxon>Bacteria</taxon>
        <taxon>Candidatus Tayloriibacteriota</taxon>
    </lineage>
</organism>
<feature type="domain" description="AAA+ ATPase" evidence="2">
    <location>
        <begin position="218"/>
        <end position="398"/>
    </location>
</feature>
<reference evidence="3 4" key="1">
    <citation type="journal article" date="2016" name="Nat. Commun.">
        <title>Thousands of microbial genomes shed light on interconnected biogeochemical processes in an aquifer system.</title>
        <authorList>
            <person name="Anantharaman K."/>
            <person name="Brown C.T."/>
            <person name="Hug L.A."/>
            <person name="Sharon I."/>
            <person name="Castelle C.J."/>
            <person name="Probst A.J."/>
            <person name="Thomas B.C."/>
            <person name="Singh A."/>
            <person name="Wilkins M.J."/>
            <person name="Karaoz U."/>
            <person name="Brodie E.L."/>
            <person name="Williams K.H."/>
            <person name="Hubbard S.S."/>
            <person name="Banfield J.F."/>
        </authorList>
    </citation>
    <scope>NUCLEOTIDE SEQUENCE [LARGE SCALE GENOMIC DNA]</scope>
</reference>
<dbReference type="InterPro" id="IPR014721">
    <property type="entry name" value="Ribsml_uS5_D2-typ_fold_subgr"/>
</dbReference>
<dbReference type="InterPro" id="IPR004482">
    <property type="entry name" value="Mg_chelat-rel"/>
</dbReference>
<sequence>MSFAKVQSAQTTLLDACIIDVEVDLSGGLHAFSIVGLPDKAVEEARDRVSSAIKNSGFKSPKKKNEKVIISLAPADIKKEGSNFDLAIALGYLLAAGDIRFNPLGKLFLGELALDGHTRAITGTLPLVRAAARAGFKEVYVPKENAREAALIDGIAVYAVDTLSAVVAHLNEKSEKPKKLLAQPKTKVSLGVSFSSNDLSDIKGQESAKRGLEIAAAGAHNIAMYGPPGTGKTMLARAFAALLPPLSFEQMLEVTSIHSIAGTLKGELVTVPPFRSPHHTASHISIVGGGTFPRPGEITLAHRGVLFLDEFPEFEHRVIEALRQPLEDRSISITRVKGTAAYPAHFILIAAMNPCPCGNYGTRKECICSPSNLLRYRRKVSGPIVDRIDMWVEVGTIEYKTLSDKTPRTEGSEKVRERILAARKIQRARFASAKLPYQTNSELSARDIDTHAGLSEPVRNLLNQSATKLGLSGRAYHRVIKLARTIADLEGNEKITEKNILEALSYRPKQLSS</sequence>
<dbReference type="NCBIfam" id="TIGR00368">
    <property type="entry name" value="YifB family Mg chelatase-like AAA ATPase"/>
    <property type="match status" value="1"/>
</dbReference>
<gene>
    <name evidence="3" type="ORF">A3C06_02110</name>
</gene>
<dbReference type="EMBL" id="MHRQ01000007">
    <property type="protein sequence ID" value="OHA27300.1"/>
    <property type="molecule type" value="Genomic_DNA"/>
</dbReference>
<proteinExistence type="inferred from homology"/>
<dbReference type="InterPro" id="IPR000523">
    <property type="entry name" value="Mg_chelatse_chII-like_cat_dom"/>
</dbReference>
<evidence type="ECO:0000259" key="2">
    <source>
        <dbReference type="SMART" id="SM00382"/>
    </source>
</evidence>
<dbReference type="InterPro" id="IPR020568">
    <property type="entry name" value="Ribosomal_Su5_D2-typ_SF"/>
</dbReference>
<dbReference type="InterPro" id="IPR003593">
    <property type="entry name" value="AAA+_ATPase"/>
</dbReference>
<evidence type="ECO:0000313" key="4">
    <source>
        <dbReference type="Proteomes" id="UP000177565"/>
    </source>
</evidence>
<dbReference type="SUPFAM" id="SSF52540">
    <property type="entry name" value="P-loop containing nucleoside triphosphate hydrolases"/>
    <property type="match status" value="1"/>
</dbReference>
<dbReference type="Proteomes" id="UP000177565">
    <property type="component" value="Unassembled WGS sequence"/>
</dbReference>
<name>A0A1G2MTT6_9BACT</name>
<protein>
    <submittedName>
        <fullName evidence="3">Magnesium chelatase</fullName>
    </submittedName>
</protein>
<dbReference type="PANTHER" id="PTHR32039:SF7">
    <property type="entry name" value="COMPETENCE PROTEIN COMM"/>
    <property type="match status" value="1"/>
</dbReference>
<dbReference type="SMART" id="SM00382">
    <property type="entry name" value="AAA"/>
    <property type="match status" value="1"/>
</dbReference>
<dbReference type="PANTHER" id="PTHR32039">
    <property type="entry name" value="MAGNESIUM-CHELATASE SUBUNIT CHLI"/>
    <property type="match status" value="1"/>
</dbReference>
<evidence type="ECO:0000313" key="3">
    <source>
        <dbReference type="EMBL" id="OHA27300.1"/>
    </source>
</evidence>
<dbReference type="Gene3D" id="3.30.230.10">
    <property type="match status" value="1"/>
</dbReference>
<dbReference type="GO" id="GO:0005524">
    <property type="term" value="F:ATP binding"/>
    <property type="evidence" value="ECO:0007669"/>
    <property type="project" value="InterPro"/>
</dbReference>
<dbReference type="Gene3D" id="3.40.50.300">
    <property type="entry name" value="P-loop containing nucleotide triphosphate hydrolases"/>
    <property type="match status" value="1"/>
</dbReference>
<dbReference type="Pfam" id="PF01078">
    <property type="entry name" value="Mg_chelatase"/>
    <property type="match status" value="1"/>
</dbReference>
<evidence type="ECO:0000256" key="1">
    <source>
        <dbReference type="ARBA" id="ARBA00006354"/>
    </source>
</evidence>
<dbReference type="Pfam" id="PF13335">
    <property type="entry name" value="Mg_chelatase_C"/>
    <property type="match status" value="1"/>
</dbReference>
<comment type="similarity">
    <text evidence="1">Belongs to the Mg-chelatase subunits D/I family. ComM subfamily.</text>
</comment>
<dbReference type="AlphaFoldDB" id="A0A1G2MTT6"/>
<dbReference type="InterPro" id="IPR027417">
    <property type="entry name" value="P-loop_NTPase"/>
</dbReference>
<accession>A0A1G2MTT6</accession>
<comment type="caution">
    <text evidence="3">The sequence shown here is derived from an EMBL/GenBank/DDBJ whole genome shotgun (WGS) entry which is preliminary data.</text>
</comment>
<dbReference type="STRING" id="1802312.A3C06_02110"/>
<dbReference type="SUPFAM" id="SSF54211">
    <property type="entry name" value="Ribosomal protein S5 domain 2-like"/>
    <property type="match status" value="1"/>
</dbReference>
<dbReference type="InterPro" id="IPR025158">
    <property type="entry name" value="Mg_chelat-rel_C"/>
</dbReference>